<dbReference type="Proteomes" id="UP000214747">
    <property type="component" value="Unassembled WGS sequence"/>
</dbReference>
<dbReference type="AlphaFoldDB" id="A0A225SM68"/>
<evidence type="ECO:0000259" key="1">
    <source>
        <dbReference type="Pfam" id="PF08751"/>
    </source>
</evidence>
<evidence type="ECO:0000313" key="2">
    <source>
        <dbReference type="EMBL" id="OWY31717.1"/>
    </source>
</evidence>
<dbReference type="Pfam" id="PF08751">
    <property type="entry name" value="TrwC"/>
    <property type="match status" value="1"/>
</dbReference>
<dbReference type="NCBIfam" id="NF041492">
    <property type="entry name" value="MobF"/>
    <property type="match status" value="1"/>
</dbReference>
<dbReference type="InterPro" id="IPR014862">
    <property type="entry name" value="TrwC"/>
</dbReference>
<reference evidence="2 3" key="1">
    <citation type="journal article" date="2010" name="Int. J. Syst. Evol. Microbiol.">
        <title>Reclassification of Herbaspirillum putei as a later heterotypic synonym of Herbaspirillum huttiense, with the description of H. huttiense subsp. huttiense subsp. nov. and H. huttiense subsp. putei subsp. nov., comb. nov., and description of Herbaspirillum aquaticum sp. nov.</title>
        <authorList>
            <person name="Dobritsa A.P."/>
            <person name="Reddy M.C."/>
            <person name="Samadpour M."/>
        </authorList>
    </citation>
    <scope>NUCLEOTIDE SEQUENCE [LARGE SCALE GENOMIC DNA]</scope>
    <source>
        <strain evidence="2 3">IEH 4430</strain>
    </source>
</reference>
<name>A0A225SM68_9BURK</name>
<evidence type="ECO:0000313" key="3">
    <source>
        <dbReference type="Proteomes" id="UP000214747"/>
    </source>
</evidence>
<gene>
    <name evidence="2" type="ORF">CEJ45_24310</name>
</gene>
<proteinExistence type="predicted"/>
<protein>
    <recommendedName>
        <fullName evidence="1">TrwC relaxase domain-containing protein</fullName>
    </recommendedName>
</protein>
<organism evidence="2 3">
    <name type="scientific">Herbaspirillum aquaticum</name>
    <dbReference type="NCBI Taxonomy" id="568783"/>
    <lineage>
        <taxon>Bacteria</taxon>
        <taxon>Pseudomonadati</taxon>
        <taxon>Pseudomonadota</taxon>
        <taxon>Betaproteobacteria</taxon>
        <taxon>Burkholderiales</taxon>
        <taxon>Oxalobacteraceae</taxon>
        <taxon>Herbaspirillum</taxon>
    </lineage>
</organism>
<dbReference type="SUPFAM" id="SSF55464">
    <property type="entry name" value="Origin of replication-binding domain, RBD-like"/>
    <property type="match status" value="1"/>
</dbReference>
<comment type="caution">
    <text evidence="2">The sequence shown here is derived from an EMBL/GenBank/DDBJ whole genome shotgun (WGS) entry which is preliminary data.</text>
</comment>
<sequence>MLSIAKINSAYNQTKHSAAAPGGYLFYLQSSGTRQRTDFLDYLSPDQSVAEPQPFWAGSGVLEFSLPDRVDLNQVEKLAWGYSPTDGEALVRGAGALHVMGIDMTFSAPKDVSAVFAAAGSSTQSAINDCMQKSVQSAMDYVQSVSVTRHGAAGRIKKKVSSIIAACYPHFASRAIQPQLHVHAFLFNLGKRPSTNEWSALDNKAQFDHKMTTGILFRVDLAYHIAQLGFEVIPDGQYFKIKGVSDHQREALSKRRSEIQAFMTAHKGKTSLHADIAALNTRSAKAEPPYLELLGKFRDMVEELGLTAEYVESLQSQPHRTSFAEFPLSHQELLDELTQTRST</sequence>
<feature type="domain" description="TrwC relaxase" evidence="1">
    <location>
        <begin position="36"/>
        <end position="292"/>
    </location>
</feature>
<keyword evidence="3" id="KW-1185">Reference proteome</keyword>
<dbReference type="EMBL" id="NJGV01000047">
    <property type="protein sequence ID" value="OWY31717.1"/>
    <property type="molecule type" value="Genomic_DNA"/>
</dbReference>
<accession>A0A225SM68</accession>
<dbReference type="RefSeq" id="WP_088757549.1">
    <property type="nucleotide sequence ID" value="NZ_NJGV01000047.1"/>
</dbReference>